<gene>
    <name evidence="2" type="ORF">CHCC16736_0857</name>
</gene>
<dbReference type="AlphaFoldDB" id="A0A8B5YH98"/>
<dbReference type="Proteomes" id="UP000435910">
    <property type="component" value="Unassembled WGS sequence"/>
</dbReference>
<feature type="transmembrane region" description="Helical" evidence="1">
    <location>
        <begin position="34"/>
        <end position="54"/>
    </location>
</feature>
<organism evidence="2 3">
    <name type="scientific">Bacillus licheniformis</name>
    <dbReference type="NCBI Taxonomy" id="1402"/>
    <lineage>
        <taxon>Bacteria</taxon>
        <taxon>Bacillati</taxon>
        <taxon>Bacillota</taxon>
        <taxon>Bacilli</taxon>
        <taxon>Bacillales</taxon>
        <taxon>Bacillaceae</taxon>
        <taxon>Bacillus</taxon>
    </lineage>
</organism>
<keyword evidence="1" id="KW-0472">Membrane</keyword>
<protein>
    <submittedName>
        <fullName evidence="2">Uncharacterized protein</fullName>
    </submittedName>
</protein>
<dbReference type="EMBL" id="NILC01000010">
    <property type="protein sequence ID" value="TWL31689.1"/>
    <property type="molecule type" value="Genomic_DNA"/>
</dbReference>
<accession>A0A8B5YH98</accession>
<sequence length="57" mass="6422">MASYLKSRIVSYLFILLEVGTGFAICEVSMENPNYSSACAVFIIGFTIGECFMIRKW</sequence>
<keyword evidence="1" id="KW-1133">Transmembrane helix</keyword>
<name>A0A8B5YH98_BACLI</name>
<proteinExistence type="predicted"/>
<evidence type="ECO:0000313" key="2">
    <source>
        <dbReference type="EMBL" id="TWL31689.1"/>
    </source>
</evidence>
<reference evidence="2 3" key="1">
    <citation type="submission" date="2019-06" db="EMBL/GenBank/DDBJ databases">
        <title>Genome sequence analysis of &gt;100 Bacillus licheniformis strains suggests intrinsic resistance to this species.</title>
        <authorList>
            <person name="Wels M."/>
            <person name="Siezen R.J."/>
            <person name="Johansen E."/>
            <person name="Stuer-Lauridsen B."/>
            <person name="Bjerre K."/>
            <person name="Nielsen B.K.K."/>
        </authorList>
    </citation>
    <scope>NUCLEOTIDE SEQUENCE [LARGE SCALE GENOMIC DNA]</scope>
    <source>
        <strain evidence="2 3">BAC-16736</strain>
    </source>
</reference>
<keyword evidence="1" id="KW-0812">Transmembrane</keyword>
<evidence type="ECO:0000313" key="3">
    <source>
        <dbReference type="Proteomes" id="UP000435910"/>
    </source>
</evidence>
<evidence type="ECO:0000256" key="1">
    <source>
        <dbReference type="SAM" id="Phobius"/>
    </source>
</evidence>
<comment type="caution">
    <text evidence="2">The sequence shown here is derived from an EMBL/GenBank/DDBJ whole genome shotgun (WGS) entry which is preliminary data.</text>
</comment>